<protein>
    <submittedName>
        <fullName evidence="9">ABC transporter permease</fullName>
    </submittedName>
</protein>
<dbReference type="OrthoDB" id="9809173at2"/>
<name>A0A2K1PAQ4_9BACT</name>
<evidence type="ECO:0000256" key="7">
    <source>
        <dbReference type="RuleBase" id="RU363032"/>
    </source>
</evidence>
<feature type="transmembrane region" description="Helical" evidence="7">
    <location>
        <begin position="101"/>
        <end position="121"/>
    </location>
</feature>
<evidence type="ECO:0000313" key="10">
    <source>
        <dbReference type="Proteomes" id="UP000236199"/>
    </source>
</evidence>
<keyword evidence="10" id="KW-1185">Reference proteome</keyword>
<dbReference type="SUPFAM" id="SSF161098">
    <property type="entry name" value="MetI-like"/>
    <property type="match status" value="1"/>
</dbReference>
<dbReference type="PROSITE" id="PS50928">
    <property type="entry name" value="ABC_TM1"/>
    <property type="match status" value="1"/>
</dbReference>
<keyword evidence="5 7" id="KW-1133">Transmembrane helix</keyword>
<proteinExistence type="inferred from homology"/>
<dbReference type="Gene3D" id="1.10.3720.10">
    <property type="entry name" value="MetI-like"/>
    <property type="match status" value="1"/>
</dbReference>
<dbReference type="Pfam" id="PF00528">
    <property type="entry name" value="BPD_transp_1"/>
    <property type="match status" value="1"/>
</dbReference>
<keyword evidence="3" id="KW-1003">Cell membrane</keyword>
<accession>A0A2K1PAQ4</accession>
<evidence type="ECO:0000313" key="9">
    <source>
        <dbReference type="EMBL" id="PNR99863.1"/>
    </source>
</evidence>
<dbReference type="PANTHER" id="PTHR43005:SF1">
    <property type="entry name" value="SPERMIDINE_PUTRESCINE TRANSPORT SYSTEM PERMEASE PROTEIN"/>
    <property type="match status" value="1"/>
</dbReference>
<feature type="domain" description="ABC transmembrane type-1" evidence="8">
    <location>
        <begin position="64"/>
        <end position="278"/>
    </location>
</feature>
<dbReference type="GO" id="GO:0055085">
    <property type="term" value="P:transmembrane transport"/>
    <property type="evidence" value="ECO:0007669"/>
    <property type="project" value="InterPro"/>
</dbReference>
<keyword evidence="2 7" id="KW-0813">Transport</keyword>
<feature type="transmembrane region" description="Helical" evidence="7">
    <location>
        <begin position="9"/>
        <end position="32"/>
    </location>
</feature>
<comment type="similarity">
    <text evidence="7">Belongs to the binding-protein-dependent transport system permease family.</text>
</comment>
<reference evidence="9 10" key="1">
    <citation type="submission" date="2013-12" db="EMBL/GenBank/DDBJ databases">
        <title>Comparative genomics of Petrotoga isolates.</title>
        <authorList>
            <person name="Nesbo C.L."/>
            <person name="Charchuk R."/>
            <person name="Chow K."/>
        </authorList>
    </citation>
    <scope>NUCLEOTIDE SEQUENCE [LARGE SCALE GENOMIC DNA]</scope>
    <source>
        <strain evidence="9 10">DSM 10691</strain>
    </source>
</reference>
<keyword evidence="4 7" id="KW-0812">Transmembrane</keyword>
<dbReference type="InterPro" id="IPR000515">
    <property type="entry name" value="MetI-like"/>
</dbReference>
<evidence type="ECO:0000256" key="4">
    <source>
        <dbReference type="ARBA" id="ARBA00022692"/>
    </source>
</evidence>
<feature type="transmembrane region" description="Helical" evidence="7">
    <location>
        <begin position="151"/>
        <end position="176"/>
    </location>
</feature>
<dbReference type="Proteomes" id="UP000236199">
    <property type="component" value="Unassembled WGS sequence"/>
</dbReference>
<dbReference type="GO" id="GO:0005886">
    <property type="term" value="C:plasma membrane"/>
    <property type="evidence" value="ECO:0007669"/>
    <property type="project" value="UniProtKB-SubCell"/>
</dbReference>
<evidence type="ECO:0000256" key="5">
    <source>
        <dbReference type="ARBA" id="ARBA00022989"/>
    </source>
</evidence>
<dbReference type="EMBL" id="AZRM01000027">
    <property type="protein sequence ID" value="PNR99863.1"/>
    <property type="molecule type" value="Genomic_DNA"/>
</dbReference>
<gene>
    <name evidence="9" type="ORF">X928_06225</name>
</gene>
<comment type="caution">
    <text evidence="9">The sequence shown here is derived from an EMBL/GenBank/DDBJ whole genome shotgun (WGS) entry which is preliminary data.</text>
</comment>
<evidence type="ECO:0000256" key="2">
    <source>
        <dbReference type="ARBA" id="ARBA00022448"/>
    </source>
</evidence>
<keyword evidence="6 7" id="KW-0472">Membrane</keyword>
<comment type="subcellular location">
    <subcellularLocation>
        <location evidence="1 7">Cell membrane</location>
        <topology evidence="1 7">Multi-pass membrane protein</topology>
    </subcellularLocation>
</comment>
<sequence>MKLNKKTGIFLILPAFIILITIFIGPTIYTIVLSFSSYSFTGVEFSGLSNFSRLFNDPSFWRAFYNTLIFVGVTVPIELFLGFLLALVANKAMKGRSIIRVALLIPWALPTALNALAWRWMYNTDYGLFNSILINLNIIDTPINWLGEIPLAMISMMIVAIWKTSSFMALLILTGLQTIPSELYEAAKIDGATNWQALRKITIPLVRPSIMVSLLFRTGDAFRSFELPYNLTGGGPVNSTETLSVFAYNNFFQYLDFSYSSTIALIQFLLLLGLAIIYLRTLRWDIYE</sequence>
<dbReference type="PANTHER" id="PTHR43005">
    <property type="entry name" value="BLR7065 PROTEIN"/>
    <property type="match status" value="1"/>
</dbReference>
<evidence type="ECO:0000256" key="1">
    <source>
        <dbReference type="ARBA" id="ARBA00004651"/>
    </source>
</evidence>
<evidence type="ECO:0000256" key="6">
    <source>
        <dbReference type="ARBA" id="ARBA00023136"/>
    </source>
</evidence>
<dbReference type="InterPro" id="IPR035906">
    <property type="entry name" value="MetI-like_sf"/>
</dbReference>
<feature type="transmembrane region" description="Helical" evidence="7">
    <location>
        <begin position="257"/>
        <end position="279"/>
    </location>
</feature>
<organism evidence="9 10">
    <name type="scientific">Petrotoga miotherma DSM 10691</name>
    <dbReference type="NCBI Taxonomy" id="1434326"/>
    <lineage>
        <taxon>Bacteria</taxon>
        <taxon>Thermotogati</taxon>
        <taxon>Thermotogota</taxon>
        <taxon>Thermotogae</taxon>
        <taxon>Petrotogales</taxon>
        <taxon>Petrotogaceae</taxon>
        <taxon>Petrotoga</taxon>
    </lineage>
</organism>
<evidence type="ECO:0000259" key="8">
    <source>
        <dbReference type="PROSITE" id="PS50928"/>
    </source>
</evidence>
<evidence type="ECO:0000256" key="3">
    <source>
        <dbReference type="ARBA" id="ARBA00022475"/>
    </source>
</evidence>
<feature type="transmembrane region" description="Helical" evidence="7">
    <location>
        <begin position="63"/>
        <end position="89"/>
    </location>
</feature>
<dbReference type="AlphaFoldDB" id="A0A2K1PAQ4"/>
<dbReference type="CDD" id="cd06261">
    <property type="entry name" value="TM_PBP2"/>
    <property type="match status" value="1"/>
</dbReference>